<dbReference type="OrthoDB" id="3192989at2759"/>
<dbReference type="STRING" id="933084.A0A067P522"/>
<evidence type="ECO:0000313" key="2">
    <source>
        <dbReference type="Proteomes" id="UP000027265"/>
    </source>
</evidence>
<dbReference type="Proteomes" id="UP000027265">
    <property type="component" value="Unassembled WGS sequence"/>
</dbReference>
<feature type="non-terminal residue" evidence="1">
    <location>
        <position position="592"/>
    </location>
</feature>
<gene>
    <name evidence="1" type="ORF">JAAARDRAFT_201317</name>
</gene>
<dbReference type="HOGENOM" id="CLU_003703_13_1_1"/>
<evidence type="ECO:0008006" key="3">
    <source>
        <dbReference type="Google" id="ProtNLM"/>
    </source>
</evidence>
<evidence type="ECO:0000313" key="1">
    <source>
        <dbReference type="EMBL" id="KDQ48920.1"/>
    </source>
</evidence>
<dbReference type="AlphaFoldDB" id="A0A067P522"/>
<keyword evidence="2" id="KW-1185">Reference proteome</keyword>
<dbReference type="InterPro" id="IPR040521">
    <property type="entry name" value="KDZ"/>
</dbReference>
<proteinExistence type="predicted"/>
<sequence>MALFCPACPQKDVNLMEGWMEEARDMPWLYARQLNLDGNFKAEQTRRKYPEDDTPIAEGSGYLCSEAPYKEYLGLAKNTPQKATCHDHKAQSQANSATKHLAVTGIVAAACARHGCFCPGSCANLQFGERQVNMDYILAQALRLTKVPGVCPSIVLYDIICQYGVYVERRFGKLPQFLDIGGALDILKGIGLFHVHGHQDSCGPRFSPNYIVGAGQLLGIVALVIKKYRRACKQVPISATAFQEMDAIASSQQREAWIATYDKAMRTRQTNVEAMDVFAPSIKKAATKSELQQSLSRKEGGPGPIWGTASWLSNGIAIQEGQVELGAAVRKMGRRPTADDLNQIDDRRCHLNARIDTWQKSLEHFLVQDLMVPEAADPSGDDPMIISDGDAGLDVGEEYDNVFDPDEDGLWEDDYDYDAIQVQADQSNGPVDAEKRLIALPSTLGASQCRRRGLVKLLEQEIELRQGQANDILQQIRIALRHKSFLYRTEIRHNKSQSKKTRSWTRVGQVESTVQKNSRLYKQCHKALVRAEPGENVLRMYRDLTREDLKVSTGVVDDPGQRGTRQQKLCWFWTMNLDENAGDQETNDYLDD</sequence>
<protein>
    <recommendedName>
        <fullName evidence="3">CxC2-like cysteine cluster KDZ transposase-associated domain-containing protein</fullName>
    </recommendedName>
</protein>
<accession>A0A067P522</accession>
<dbReference type="InParanoid" id="A0A067P522"/>
<name>A0A067P522_9AGAM</name>
<dbReference type="Pfam" id="PF18758">
    <property type="entry name" value="KDZ"/>
    <property type="match status" value="1"/>
</dbReference>
<organism evidence="1 2">
    <name type="scientific">Jaapia argillacea MUCL 33604</name>
    <dbReference type="NCBI Taxonomy" id="933084"/>
    <lineage>
        <taxon>Eukaryota</taxon>
        <taxon>Fungi</taxon>
        <taxon>Dikarya</taxon>
        <taxon>Basidiomycota</taxon>
        <taxon>Agaricomycotina</taxon>
        <taxon>Agaricomycetes</taxon>
        <taxon>Agaricomycetidae</taxon>
        <taxon>Jaapiales</taxon>
        <taxon>Jaapiaceae</taxon>
        <taxon>Jaapia</taxon>
    </lineage>
</organism>
<dbReference type="EMBL" id="KL197938">
    <property type="protein sequence ID" value="KDQ48920.1"/>
    <property type="molecule type" value="Genomic_DNA"/>
</dbReference>
<reference evidence="2" key="1">
    <citation type="journal article" date="2014" name="Proc. Natl. Acad. Sci. U.S.A.">
        <title>Extensive sampling of basidiomycete genomes demonstrates inadequacy of the white-rot/brown-rot paradigm for wood decay fungi.</title>
        <authorList>
            <person name="Riley R."/>
            <person name="Salamov A.A."/>
            <person name="Brown D.W."/>
            <person name="Nagy L.G."/>
            <person name="Floudas D."/>
            <person name="Held B.W."/>
            <person name="Levasseur A."/>
            <person name="Lombard V."/>
            <person name="Morin E."/>
            <person name="Otillar R."/>
            <person name="Lindquist E.A."/>
            <person name="Sun H."/>
            <person name="LaButti K.M."/>
            <person name="Schmutz J."/>
            <person name="Jabbour D."/>
            <person name="Luo H."/>
            <person name="Baker S.E."/>
            <person name="Pisabarro A.G."/>
            <person name="Walton J.D."/>
            <person name="Blanchette R.A."/>
            <person name="Henrissat B."/>
            <person name="Martin F."/>
            <person name="Cullen D."/>
            <person name="Hibbett D.S."/>
            <person name="Grigoriev I.V."/>
        </authorList>
    </citation>
    <scope>NUCLEOTIDE SEQUENCE [LARGE SCALE GENOMIC DNA]</scope>
    <source>
        <strain evidence="2">MUCL 33604</strain>
    </source>
</reference>